<dbReference type="EMBL" id="JAGMUX010000018">
    <property type="protein sequence ID" value="KAH7233940.1"/>
    <property type="molecule type" value="Genomic_DNA"/>
</dbReference>
<dbReference type="GeneID" id="70226131"/>
<protein>
    <recommendedName>
        <fullName evidence="4">C2H2-type domain-containing protein</fullName>
    </recommendedName>
</protein>
<accession>A0A9P9JVI2</accession>
<evidence type="ECO:0008006" key="4">
    <source>
        <dbReference type="Google" id="ProtNLM"/>
    </source>
</evidence>
<sequence>MTTCFIHLTAVVANTEFSFHAYRHTESTHPWGSHLTPGSSPASIGFDDFTDYGTDQALACQYDTEEQLFSLDSCFDSFFESQPDFSSPYELPDLSQRAVSPSMTSLDRTFSSEIAGYDFSTSHTFASPIWPSDENEHPRSFFKLSGVAKDVDNPSKWGPVDDLESHGPKLSQTGRAGGGTTEKVPCLQKSPRRSRRRNKGKSSIEPLRTLQRNIHRCEFPGCSWTFRRNEHLKPPESFFCEFCGKNGFSRRDNLKTHRKLHARQPSPKCRVEFVPGAALIVQQEMHSRNLRLKLPSARSRFRPRPTCTA</sequence>
<evidence type="ECO:0000256" key="1">
    <source>
        <dbReference type="SAM" id="MobiDB-lite"/>
    </source>
</evidence>
<dbReference type="Proteomes" id="UP000720189">
    <property type="component" value="Unassembled WGS sequence"/>
</dbReference>
<evidence type="ECO:0000313" key="3">
    <source>
        <dbReference type="Proteomes" id="UP000720189"/>
    </source>
</evidence>
<keyword evidence="3" id="KW-1185">Reference proteome</keyword>
<proteinExistence type="predicted"/>
<gene>
    <name evidence="2" type="ORF">BKA55DRAFT_598126</name>
</gene>
<dbReference type="AlphaFoldDB" id="A0A9P9JVI2"/>
<dbReference type="Gene3D" id="3.30.160.60">
    <property type="entry name" value="Classic Zinc Finger"/>
    <property type="match status" value="1"/>
</dbReference>
<feature type="compositionally biased region" description="Basic residues" evidence="1">
    <location>
        <begin position="190"/>
        <end position="200"/>
    </location>
</feature>
<comment type="caution">
    <text evidence="2">The sequence shown here is derived from an EMBL/GenBank/DDBJ whole genome shotgun (WGS) entry which is preliminary data.</text>
</comment>
<dbReference type="OrthoDB" id="4968374at2759"/>
<feature type="region of interest" description="Disordered" evidence="1">
    <location>
        <begin position="153"/>
        <end position="207"/>
    </location>
</feature>
<dbReference type="RefSeq" id="XP_046044285.1">
    <property type="nucleotide sequence ID" value="XM_046196177.1"/>
</dbReference>
<name>A0A9P9JVI2_FUSRE</name>
<organism evidence="2 3">
    <name type="scientific">Fusarium redolens</name>
    <dbReference type="NCBI Taxonomy" id="48865"/>
    <lineage>
        <taxon>Eukaryota</taxon>
        <taxon>Fungi</taxon>
        <taxon>Dikarya</taxon>
        <taxon>Ascomycota</taxon>
        <taxon>Pezizomycotina</taxon>
        <taxon>Sordariomycetes</taxon>
        <taxon>Hypocreomycetidae</taxon>
        <taxon>Hypocreales</taxon>
        <taxon>Nectriaceae</taxon>
        <taxon>Fusarium</taxon>
        <taxon>Fusarium redolens species complex</taxon>
    </lineage>
</organism>
<evidence type="ECO:0000313" key="2">
    <source>
        <dbReference type="EMBL" id="KAH7233940.1"/>
    </source>
</evidence>
<reference evidence="2" key="1">
    <citation type="journal article" date="2021" name="Nat. Commun.">
        <title>Genetic determinants of endophytism in the Arabidopsis root mycobiome.</title>
        <authorList>
            <person name="Mesny F."/>
            <person name="Miyauchi S."/>
            <person name="Thiergart T."/>
            <person name="Pickel B."/>
            <person name="Atanasova L."/>
            <person name="Karlsson M."/>
            <person name="Huettel B."/>
            <person name="Barry K.W."/>
            <person name="Haridas S."/>
            <person name="Chen C."/>
            <person name="Bauer D."/>
            <person name="Andreopoulos W."/>
            <person name="Pangilinan J."/>
            <person name="LaButti K."/>
            <person name="Riley R."/>
            <person name="Lipzen A."/>
            <person name="Clum A."/>
            <person name="Drula E."/>
            <person name="Henrissat B."/>
            <person name="Kohler A."/>
            <person name="Grigoriev I.V."/>
            <person name="Martin F.M."/>
            <person name="Hacquard S."/>
        </authorList>
    </citation>
    <scope>NUCLEOTIDE SEQUENCE</scope>
    <source>
        <strain evidence="2">MPI-CAGE-AT-0023</strain>
    </source>
</reference>